<comment type="subcellular location">
    <subcellularLocation>
        <location evidence="1">Membrane</location>
        <topology evidence="1">Multi-pass membrane protein</topology>
    </subcellularLocation>
</comment>
<dbReference type="KEGG" id="char:105894484"/>
<dbReference type="GO" id="GO:0016020">
    <property type="term" value="C:membrane"/>
    <property type="evidence" value="ECO:0007669"/>
    <property type="project" value="UniProtKB-SubCell"/>
</dbReference>
<sequence>MNSEKMSCCARHLRRTGPAHAGNGNELVTEAPLSRQNGWSLPPQTPQLVAWSTYTFFVIVGFGIYIPLLPSPWKWVAYGLIGAAFFLHLVTHIASVSIDPADPSVRVKNYSSPTPIYDKHKHAHVIHNQHCYLCEVDVGPKVKHCRTCNKCVADFDHHCKWLNNCVGGRNYWFFFTTVLTAFIGLFLLVLIVLFVFIEHFVNPAVLRTAPQFQSVKDNSTWLVFLPLAPVETSSAGLLTVAAFTFLLGGFCLMLLAHLLGFHFYLLWNKMSTFEHIVKKRQEQSSQDVESGVKQPSPKIEVSTKKQTRSKSTDCESAIPRHTSLFRYADEKQLGSHLTEVICSEMKHIKPSSSGVDRVYHSTKQKKPGEVTLHDSEKQKVASAEHGREKSVEGIPVVQDPLGSSAMSTAAVEQQLRTDARSESALSSSEGAGGEGPPLDRKSC</sequence>
<evidence type="ECO:0000256" key="7">
    <source>
        <dbReference type="RuleBase" id="RU079119"/>
    </source>
</evidence>
<dbReference type="OrthoDB" id="9909019at2759"/>
<keyword evidence="3 7" id="KW-0812">Transmembrane</keyword>
<evidence type="ECO:0000313" key="11">
    <source>
        <dbReference type="RefSeq" id="XP_031432229.1"/>
    </source>
</evidence>
<comment type="domain">
    <text evidence="7">The DHHC domain is required for palmitoyltransferase activity.</text>
</comment>
<gene>
    <name evidence="11" type="primary">zdhhc11</name>
</gene>
<feature type="domain" description="Palmitoyltransferase DHHC" evidence="9">
    <location>
        <begin position="127"/>
        <end position="278"/>
    </location>
</feature>
<dbReference type="Pfam" id="PF01529">
    <property type="entry name" value="DHHC"/>
    <property type="match status" value="1"/>
</dbReference>
<dbReference type="GO" id="GO:0019706">
    <property type="term" value="F:protein-cysteine S-palmitoyltransferase activity"/>
    <property type="evidence" value="ECO:0007669"/>
    <property type="project" value="UniProtKB-EC"/>
</dbReference>
<evidence type="ECO:0000259" key="9">
    <source>
        <dbReference type="Pfam" id="PF01529"/>
    </source>
</evidence>
<dbReference type="InterPro" id="IPR001594">
    <property type="entry name" value="Palmitoyltrfase_DHHC"/>
</dbReference>
<dbReference type="AlphaFoldDB" id="A0A6P8FZG3"/>
<dbReference type="PANTHER" id="PTHR22883:SF22">
    <property type="entry name" value="PALMITOYLTRANSFERASE ZDHHC11-RELATED"/>
    <property type="match status" value="1"/>
</dbReference>
<evidence type="ECO:0000256" key="1">
    <source>
        <dbReference type="ARBA" id="ARBA00004141"/>
    </source>
</evidence>
<feature type="compositionally biased region" description="Basic and acidic residues" evidence="8">
    <location>
        <begin position="366"/>
        <end position="391"/>
    </location>
</feature>
<feature type="transmembrane region" description="Helical" evidence="7">
    <location>
        <begin position="48"/>
        <end position="69"/>
    </location>
</feature>
<comment type="catalytic activity">
    <reaction evidence="7">
        <text>L-cysteinyl-[protein] + hexadecanoyl-CoA = S-hexadecanoyl-L-cysteinyl-[protein] + CoA</text>
        <dbReference type="Rhea" id="RHEA:36683"/>
        <dbReference type="Rhea" id="RHEA-COMP:10131"/>
        <dbReference type="Rhea" id="RHEA-COMP:11032"/>
        <dbReference type="ChEBI" id="CHEBI:29950"/>
        <dbReference type="ChEBI" id="CHEBI:57287"/>
        <dbReference type="ChEBI" id="CHEBI:57379"/>
        <dbReference type="ChEBI" id="CHEBI:74151"/>
        <dbReference type="EC" id="2.3.1.225"/>
    </reaction>
</comment>
<feature type="transmembrane region" description="Helical" evidence="7">
    <location>
        <begin position="235"/>
        <end position="267"/>
    </location>
</feature>
<dbReference type="GO" id="GO:0006612">
    <property type="term" value="P:protein targeting to membrane"/>
    <property type="evidence" value="ECO:0007669"/>
    <property type="project" value="TreeGrafter"/>
</dbReference>
<reference evidence="11" key="1">
    <citation type="submission" date="2025-08" db="UniProtKB">
        <authorList>
            <consortium name="RefSeq"/>
        </authorList>
    </citation>
    <scope>IDENTIFICATION</scope>
</reference>
<dbReference type="Proteomes" id="UP000515152">
    <property type="component" value="Chromosome 11"/>
</dbReference>
<name>A0A6P8FZG3_CLUHA</name>
<proteinExistence type="inferred from homology"/>
<accession>A0A6P8FZG3</accession>
<evidence type="ECO:0000256" key="5">
    <source>
        <dbReference type="ARBA" id="ARBA00023136"/>
    </source>
</evidence>
<dbReference type="EC" id="2.3.1.225" evidence="7"/>
<dbReference type="InterPro" id="IPR039859">
    <property type="entry name" value="PFA4/ZDH16/20/ERF2-like"/>
</dbReference>
<feature type="transmembrane region" description="Helical" evidence="7">
    <location>
        <begin position="171"/>
        <end position="197"/>
    </location>
</feature>
<dbReference type="PROSITE" id="PS50216">
    <property type="entry name" value="DHHC"/>
    <property type="match status" value="1"/>
</dbReference>
<feature type="region of interest" description="Disordered" evidence="8">
    <location>
        <begin position="351"/>
        <end position="443"/>
    </location>
</feature>
<feature type="transmembrane region" description="Helical" evidence="7">
    <location>
        <begin position="75"/>
        <end position="98"/>
    </location>
</feature>
<keyword evidence="6 7" id="KW-0012">Acyltransferase</keyword>
<evidence type="ECO:0000313" key="10">
    <source>
        <dbReference type="Proteomes" id="UP000515152"/>
    </source>
</evidence>
<dbReference type="GO" id="GO:0005794">
    <property type="term" value="C:Golgi apparatus"/>
    <property type="evidence" value="ECO:0007669"/>
    <property type="project" value="TreeGrafter"/>
</dbReference>
<feature type="compositionally biased region" description="Polar residues" evidence="8">
    <location>
        <begin position="404"/>
        <end position="414"/>
    </location>
</feature>
<comment type="similarity">
    <text evidence="7">Belongs to the DHHC palmitoyltransferase family.</text>
</comment>
<keyword evidence="5 7" id="KW-0472">Membrane</keyword>
<dbReference type="GO" id="GO:0005783">
    <property type="term" value="C:endoplasmic reticulum"/>
    <property type="evidence" value="ECO:0007669"/>
    <property type="project" value="TreeGrafter"/>
</dbReference>
<organism evidence="10 11">
    <name type="scientific">Clupea harengus</name>
    <name type="common">Atlantic herring</name>
    <dbReference type="NCBI Taxonomy" id="7950"/>
    <lineage>
        <taxon>Eukaryota</taxon>
        <taxon>Metazoa</taxon>
        <taxon>Chordata</taxon>
        <taxon>Craniata</taxon>
        <taxon>Vertebrata</taxon>
        <taxon>Euteleostomi</taxon>
        <taxon>Actinopterygii</taxon>
        <taxon>Neopterygii</taxon>
        <taxon>Teleostei</taxon>
        <taxon>Clupei</taxon>
        <taxon>Clupeiformes</taxon>
        <taxon>Clupeoidei</taxon>
        <taxon>Clupeidae</taxon>
        <taxon>Clupea</taxon>
    </lineage>
</organism>
<evidence type="ECO:0000256" key="4">
    <source>
        <dbReference type="ARBA" id="ARBA00022989"/>
    </source>
</evidence>
<dbReference type="GeneID" id="105894484"/>
<keyword evidence="4 7" id="KW-1133">Transmembrane helix</keyword>
<evidence type="ECO:0000256" key="6">
    <source>
        <dbReference type="ARBA" id="ARBA00023315"/>
    </source>
</evidence>
<evidence type="ECO:0000256" key="2">
    <source>
        <dbReference type="ARBA" id="ARBA00022679"/>
    </source>
</evidence>
<dbReference type="PANTHER" id="PTHR22883">
    <property type="entry name" value="ZINC FINGER DHHC DOMAIN CONTAINING PROTEIN"/>
    <property type="match status" value="1"/>
</dbReference>
<dbReference type="RefSeq" id="XP_031432229.1">
    <property type="nucleotide sequence ID" value="XM_031576369.1"/>
</dbReference>
<keyword evidence="2 7" id="KW-0808">Transferase</keyword>
<dbReference type="CTD" id="79844"/>
<keyword evidence="10" id="KW-1185">Reference proteome</keyword>
<evidence type="ECO:0000256" key="8">
    <source>
        <dbReference type="SAM" id="MobiDB-lite"/>
    </source>
</evidence>
<protein>
    <recommendedName>
        <fullName evidence="7">Palmitoyltransferase</fullName>
        <ecNumber evidence="7">2.3.1.225</ecNumber>
    </recommendedName>
</protein>
<evidence type="ECO:0000256" key="3">
    <source>
        <dbReference type="ARBA" id="ARBA00022692"/>
    </source>
</evidence>
<feature type="region of interest" description="Disordered" evidence="8">
    <location>
        <begin position="284"/>
        <end position="315"/>
    </location>
</feature>